<evidence type="ECO:0000313" key="3">
    <source>
        <dbReference type="Proteomes" id="UP001055336"/>
    </source>
</evidence>
<feature type="transmembrane region" description="Helical" evidence="1">
    <location>
        <begin position="91"/>
        <end position="112"/>
    </location>
</feature>
<feature type="transmembrane region" description="Helical" evidence="1">
    <location>
        <begin position="132"/>
        <end position="151"/>
    </location>
</feature>
<evidence type="ECO:0000256" key="1">
    <source>
        <dbReference type="SAM" id="Phobius"/>
    </source>
</evidence>
<dbReference type="InterPro" id="IPR021362">
    <property type="entry name" value="DUF2834"/>
</dbReference>
<gene>
    <name evidence="2" type="ORF">MKK62_19985</name>
</gene>
<keyword evidence="1" id="KW-0472">Membrane</keyword>
<keyword evidence="1" id="KW-1133">Transmembrane helix</keyword>
<dbReference type="EMBL" id="CP092488">
    <property type="protein sequence ID" value="UMB68667.1"/>
    <property type="molecule type" value="Genomic_DNA"/>
</dbReference>
<keyword evidence="3" id="KW-1185">Reference proteome</keyword>
<proteinExistence type="predicted"/>
<evidence type="ECO:0000313" key="2">
    <source>
        <dbReference type="EMBL" id="UMB68667.1"/>
    </source>
</evidence>
<dbReference type="Pfam" id="PF11196">
    <property type="entry name" value="DUF2834"/>
    <property type="match status" value="1"/>
</dbReference>
<dbReference type="RefSeq" id="WP_240259886.1">
    <property type="nucleotide sequence ID" value="NZ_CP092488.2"/>
</dbReference>
<dbReference type="Proteomes" id="UP001055336">
    <property type="component" value="Chromosome"/>
</dbReference>
<organism evidence="2 3">
    <name type="scientific">Mycobacterium paraterrae</name>
    <dbReference type="NCBI Taxonomy" id="577492"/>
    <lineage>
        <taxon>Bacteria</taxon>
        <taxon>Bacillati</taxon>
        <taxon>Actinomycetota</taxon>
        <taxon>Actinomycetes</taxon>
        <taxon>Mycobacteriales</taxon>
        <taxon>Mycobacteriaceae</taxon>
        <taxon>Mycobacterium</taxon>
    </lineage>
</organism>
<protein>
    <submittedName>
        <fullName evidence="2">DUF2834 domain-containing protein</fullName>
    </submittedName>
</protein>
<feature type="transmembrane region" description="Helical" evidence="1">
    <location>
        <begin position="60"/>
        <end position="82"/>
    </location>
</feature>
<name>A0ABY3VGX1_9MYCO</name>
<reference evidence="2" key="1">
    <citation type="submission" date="2022-08" db="EMBL/GenBank/DDBJ databases">
        <title>Whole genome sequencing of non-tuberculosis mycobacteria type-strains.</title>
        <authorList>
            <person name="Igarashi Y."/>
            <person name="Osugi A."/>
            <person name="Mitarai S."/>
        </authorList>
    </citation>
    <scope>NUCLEOTIDE SEQUENCE</scope>
    <source>
        <strain evidence="2">DSM 45127</strain>
    </source>
</reference>
<accession>A0ABY3VGX1</accession>
<keyword evidence="1" id="KW-0812">Transmembrane</keyword>
<sequence>MRTTETDRAGSMPPARKVLCGVYALIALLALVATWSQTVNYIHSGAAFFGTFWQDTRVNAASRNVAADALMLSMSVVIFMVIEARKHQIRFVWLYVIGGVFIAISVTVPLFLLAREIRIGGAERPHLRPLDVIFLIVSSAGALTLTAWVDAG</sequence>